<proteinExistence type="predicted"/>
<reference evidence="4" key="1">
    <citation type="journal article" date="2019" name="Int. J. Syst. Evol. Microbiol.">
        <title>The Global Catalogue of Microorganisms (GCM) 10K type strain sequencing project: providing services to taxonomists for standard genome sequencing and annotation.</title>
        <authorList>
            <consortium name="The Broad Institute Genomics Platform"/>
            <consortium name="The Broad Institute Genome Sequencing Center for Infectious Disease"/>
            <person name="Wu L."/>
            <person name="Ma J."/>
        </authorList>
    </citation>
    <scope>NUCLEOTIDE SEQUENCE [LARGE SCALE GENOMIC DNA]</scope>
    <source>
        <strain evidence="4">CECT 7956</strain>
    </source>
</reference>
<evidence type="ECO:0000313" key="4">
    <source>
        <dbReference type="Proteomes" id="UP001595616"/>
    </source>
</evidence>
<dbReference type="PROSITE" id="PS51459">
    <property type="entry name" value="FIDO"/>
    <property type="match status" value="1"/>
</dbReference>
<dbReference type="PANTHER" id="PTHR13504:SF38">
    <property type="entry name" value="FIDO DOMAIN-CONTAINING PROTEIN"/>
    <property type="match status" value="1"/>
</dbReference>
<keyword evidence="4" id="KW-1185">Reference proteome</keyword>
<evidence type="ECO:0000259" key="1">
    <source>
        <dbReference type="PROSITE" id="PS50943"/>
    </source>
</evidence>
<dbReference type="InterPro" id="IPR003812">
    <property type="entry name" value="Fido"/>
</dbReference>
<dbReference type="InterPro" id="IPR040198">
    <property type="entry name" value="Fido_containing"/>
</dbReference>
<dbReference type="InterPro" id="IPR010982">
    <property type="entry name" value="Lambda_DNA-bd_dom_sf"/>
</dbReference>
<dbReference type="Proteomes" id="UP001595616">
    <property type="component" value="Unassembled WGS sequence"/>
</dbReference>
<dbReference type="Pfam" id="PF01381">
    <property type="entry name" value="HTH_3"/>
    <property type="match status" value="1"/>
</dbReference>
<sequence length="353" mass="40636">MNTILKNQRVKLGLKVQEMSAITGIDQALISKYESGKRNPSENHLLAIADGYKIPLSELRREMIIEKIAELVKYEENIHELFVVAESRAVYLSSNNAFEIPEISSSLKIKLDHLDTLKAKWQENRPLNKTQLTKLKGYFAMKYTYDSNRIEGNTLSFQETQLVVSEGVTISGKSMKEHLEAINHSEAIDFLEQLITEKEELNSRSLLDLHRLVLKSIDPENAGRYRKVPVSIGGSEYMPPQPFLLEKLMEDYFIHYRRQRKLMHPAILAAEMHERLVSIHPFLDGNGRTSRLIMNFILLQNGFTISILKGDPESRIQYYNALQEVQINNNPDVFYHLVVDRCIASLEEHLNLV</sequence>
<dbReference type="InterPro" id="IPR036597">
    <property type="entry name" value="Fido-like_dom_sf"/>
</dbReference>
<name>A0ABV7YUP6_9BACT</name>
<feature type="domain" description="HTH cro/C1-type" evidence="1">
    <location>
        <begin position="5"/>
        <end position="59"/>
    </location>
</feature>
<dbReference type="RefSeq" id="WP_379836298.1">
    <property type="nucleotide sequence ID" value="NZ_JBHRYQ010000001.1"/>
</dbReference>
<dbReference type="CDD" id="cd00093">
    <property type="entry name" value="HTH_XRE"/>
    <property type="match status" value="1"/>
</dbReference>
<dbReference type="Gene3D" id="1.10.3290.10">
    <property type="entry name" value="Fido-like domain"/>
    <property type="match status" value="1"/>
</dbReference>
<gene>
    <name evidence="3" type="ORF">ACFOOI_06460</name>
</gene>
<protein>
    <submittedName>
        <fullName evidence="3">Fic family protein</fullName>
    </submittedName>
</protein>
<dbReference type="SUPFAM" id="SSF47413">
    <property type="entry name" value="lambda repressor-like DNA-binding domains"/>
    <property type="match status" value="1"/>
</dbReference>
<dbReference type="Pfam" id="PF02661">
    <property type="entry name" value="Fic"/>
    <property type="match status" value="1"/>
</dbReference>
<dbReference type="InterPro" id="IPR001387">
    <property type="entry name" value="Cro/C1-type_HTH"/>
</dbReference>
<accession>A0ABV7YUP6</accession>
<dbReference type="PROSITE" id="PS50943">
    <property type="entry name" value="HTH_CROC1"/>
    <property type="match status" value="1"/>
</dbReference>
<dbReference type="SUPFAM" id="SSF140931">
    <property type="entry name" value="Fic-like"/>
    <property type="match status" value="1"/>
</dbReference>
<evidence type="ECO:0000259" key="2">
    <source>
        <dbReference type="PROSITE" id="PS51459"/>
    </source>
</evidence>
<feature type="domain" description="Fido" evidence="2">
    <location>
        <begin position="201"/>
        <end position="340"/>
    </location>
</feature>
<evidence type="ECO:0000313" key="3">
    <source>
        <dbReference type="EMBL" id="MFC3810289.1"/>
    </source>
</evidence>
<comment type="caution">
    <text evidence="3">The sequence shown here is derived from an EMBL/GenBank/DDBJ whole genome shotgun (WGS) entry which is preliminary data.</text>
</comment>
<dbReference type="SMART" id="SM00530">
    <property type="entry name" value="HTH_XRE"/>
    <property type="match status" value="1"/>
</dbReference>
<dbReference type="EMBL" id="JBHRYQ010000001">
    <property type="protein sequence ID" value="MFC3810289.1"/>
    <property type="molecule type" value="Genomic_DNA"/>
</dbReference>
<organism evidence="3 4">
    <name type="scientific">Lacihabitans lacunae</name>
    <dbReference type="NCBI Taxonomy" id="1028214"/>
    <lineage>
        <taxon>Bacteria</taxon>
        <taxon>Pseudomonadati</taxon>
        <taxon>Bacteroidota</taxon>
        <taxon>Cytophagia</taxon>
        <taxon>Cytophagales</taxon>
        <taxon>Leadbetterellaceae</taxon>
        <taxon>Lacihabitans</taxon>
    </lineage>
</organism>
<dbReference type="PANTHER" id="PTHR13504">
    <property type="entry name" value="FIDO DOMAIN-CONTAINING PROTEIN DDB_G0283145"/>
    <property type="match status" value="1"/>
</dbReference>
<dbReference type="Gene3D" id="1.10.260.40">
    <property type="entry name" value="lambda repressor-like DNA-binding domains"/>
    <property type="match status" value="1"/>
</dbReference>